<dbReference type="RefSeq" id="WP_062632966.1">
    <property type="nucleotide sequence ID" value="NZ_FCOG02000006.1"/>
</dbReference>
<protein>
    <submittedName>
        <fullName evidence="3">Uncharacterized protein</fullName>
    </submittedName>
</protein>
<evidence type="ECO:0000256" key="1">
    <source>
        <dbReference type="SAM" id="MobiDB-lite"/>
    </source>
</evidence>
<feature type="chain" id="PRO_5030900754" evidence="2">
    <location>
        <begin position="23"/>
        <end position="75"/>
    </location>
</feature>
<reference evidence="3 4" key="1">
    <citation type="submission" date="2017-09" db="EMBL/GenBank/DDBJ databases">
        <authorList>
            <person name="Varghese N."/>
            <person name="Submissions S."/>
        </authorList>
    </citation>
    <scope>NUCLEOTIDE SEQUENCE [LARGE SCALE GENOMIC DNA]</scope>
    <source>
        <strain evidence="3 4">OK806</strain>
    </source>
</reference>
<sequence length="75" mass="8113">MQLSKWLIVPACYALVSFSTLAQAETYRFAEGQSSMAAAHSGAHTKAQSAHAGKKHSSQHHHHTSQSDKALYGHP</sequence>
<evidence type="ECO:0000313" key="4">
    <source>
        <dbReference type="Proteomes" id="UP000219522"/>
    </source>
</evidence>
<evidence type="ECO:0000256" key="2">
    <source>
        <dbReference type="SAM" id="SignalP"/>
    </source>
</evidence>
<name>A0A7Z7N2C6_9BURK</name>
<gene>
    <name evidence="3" type="ORF">SAMN05446927_2934</name>
</gene>
<feature type="compositionally biased region" description="Basic residues" evidence="1">
    <location>
        <begin position="52"/>
        <end position="64"/>
    </location>
</feature>
<proteinExistence type="predicted"/>
<accession>A0A7Z7N2C6</accession>
<dbReference type="AlphaFoldDB" id="A0A7Z7N2C6"/>
<feature type="region of interest" description="Disordered" evidence="1">
    <location>
        <begin position="33"/>
        <end position="75"/>
    </location>
</feature>
<evidence type="ECO:0000313" key="3">
    <source>
        <dbReference type="EMBL" id="SOE65625.1"/>
    </source>
</evidence>
<dbReference type="Proteomes" id="UP000219522">
    <property type="component" value="Unassembled WGS sequence"/>
</dbReference>
<dbReference type="EMBL" id="OCSU01000001">
    <property type="protein sequence ID" value="SOE65625.1"/>
    <property type="molecule type" value="Genomic_DNA"/>
</dbReference>
<keyword evidence="2" id="KW-0732">Signal</keyword>
<feature type="signal peptide" evidence="2">
    <location>
        <begin position="1"/>
        <end position="22"/>
    </location>
</feature>
<organism evidence="3 4">
    <name type="scientific">Caballeronia arationis</name>
    <dbReference type="NCBI Taxonomy" id="1777142"/>
    <lineage>
        <taxon>Bacteria</taxon>
        <taxon>Pseudomonadati</taxon>
        <taxon>Pseudomonadota</taxon>
        <taxon>Betaproteobacteria</taxon>
        <taxon>Burkholderiales</taxon>
        <taxon>Burkholderiaceae</taxon>
        <taxon>Caballeronia</taxon>
    </lineage>
</organism>
<keyword evidence="4" id="KW-1185">Reference proteome</keyword>
<comment type="caution">
    <text evidence="3">The sequence shown here is derived from an EMBL/GenBank/DDBJ whole genome shotgun (WGS) entry which is preliminary data.</text>
</comment>